<keyword evidence="2" id="KW-1208">Phospholipid metabolism</keyword>
<sequence length="637" mass="74016">YFNDDDNTDDFLSTEFSDEKFAKHLKGTGVHDLEDARRNVRDLLSIHGPQTLTSARVIARILQGIPSPRFPADVWGKCRRFWRADITVNFNDLLKIANEELIHGVDFGQIDLTRGETPADIKDKCLQLCSDYLSGNWKQQTVDTIEVRRISGGLTNQIYYCGITSPSKESVGVPQEVAVRLYESHHFDKDNSRLSDVVVGQLVSDNKLGPKVYGFFEGGQIQAYYKHRIFSVEEQKNPKLVTELFKKLAQIHAMDVPLERTIHTRDLDVWYESVQRNFEKNDYFNDLNLETLKKYDIKVEKDFIKDLIQRSKSPMVFIHHDFRSANIMVLEDNSKSSNLSDGQIVLCDFDESNYGYRGQDFGSLIVEWNRTLSDFQKLPVFPDDSTLLPLIDIYITESERIFGAQYSDDKINSREQILKEVKIFTLLTALLMTLFCLKDEKTGTFLSMDRNVIAVSHLMFIIQAIRQSAKHLLQQISEDMFDINMNELLEKLRYFSRLTTRYLQKQEESQEGETSPEPEVLHQRLDIVSVDQNQDIAPGDQRQDIALEDKKPVEVLTESATNGSPAPALTEEDVKRLKKKKQREDWRRRSREYRKRQKLQEMQDFRRYQRLLKGGKSRQSKGSPKKKDRRSRSRSPR</sequence>
<feature type="compositionally biased region" description="Basic residues" evidence="4">
    <location>
        <begin position="588"/>
        <end position="597"/>
    </location>
</feature>
<feature type="compositionally biased region" description="Basic and acidic residues" evidence="4">
    <location>
        <begin position="598"/>
        <end position="607"/>
    </location>
</feature>
<feature type="compositionally biased region" description="Basic residues" evidence="4">
    <location>
        <begin position="608"/>
        <end position="637"/>
    </location>
</feature>
<dbReference type="GO" id="GO:0006646">
    <property type="term" value="P:phosphatidylethanolamine biosynthetic process"/>
    <property type="evidence" value="ECO:0007669"/>
    <property type="project" value="TreeGrafter"/>
</dbReference>
<name>A0A7R9MEA0_9ACAR</name>
<protein>
    <submittedName>
        <fullName evidence="5">Uncharacterized protein</fullName>
    </submittedName>
</protein>
<comment type="similarity">
    <text evidence="3">Belongs to the choline/ethanolamine kinase family.</text>
</comment>
<evidence type="ECO:0000256" key="4">
    <source>
        <dbReference type="SAM" id="MobiDB-lite"/>
    </source>
</evidence>
<organism evidence="5">
    <name type="scientific">Oppiella nova</name>
    <dbReference type="NCBI Taxonomy" id="334625"/>
    <lineage>
        <taxon>Eukaryota</taxon>
        <taxon>Metazoa</taxon>
        <taxon>Ecdysozoa</taxon>
        <taxon>Arthropoda</taxon>
        <taxon>Chelicerata</taxon>
        <taxon>Arachnida</taxon>
        <taxon>Acari</taxon>
        <taxon>Acariformes</taxon>
        <taxon>Sarcoptiformes</taxon>
        <taxon>Oribatida</taxon>
        <taxon>Brachypylina</taxon>
        <taxon>Oppioidea</taxon>
        <taxon>Oppiidae</taxon>
        <taxon>Oppiella</taxon>
    </lineage>
</organism>
<dbReference type="GO" id="GO:0005737">
    <property type="term" value="C:cytoplasm"/>
    <property type="evidence" value="ECO:0007669"/>
    <property type="project" value="TreeGrafter"/>
</dbReference>
<keyword evidence="1" id="KW-0444">Lipid biosynthesis</keyword>
<accession>A0A7R9MEA0</accession>
<dbReference type="PANTHER" id="PTHR22603:SF93">
    <property type="entry name" value="RE24176P"/>
    <property type="match status" value="1"/>
</dbReference>
<proteinExistence type="inferred from homology"/>
<dbReference type="EMBL" id="OC930194">
    <property type="protein sequence ID" value="CAD7658601.1"/>
    <property type="molecule type" value="Genomic_DNA"/>
</dbReference>
<dbReference type="OrthoDB" id="3649325at2759"/>
<keyword evidence="6" id="KW-1185">Reference proteome</keyword>
<keyword evidence="1" id="KW-0594">Phospholipid biosynthesis</keyword>
<feature type="region of interest" description="Disordered" evidence="4">
    <location>
        <begin position="555"/>
        <end position="637"/>
    </location>
</feature>
<evidence type="ECO:0000313" key="5">
    <source>
        <dbReference type="EMBL" id="CAD7658601.1"/>
    </source>
</evidence>
<dbReference type="Gene3D" id="3.30.200.20">
    <property type="entry name" value="Phosphorylase Kinase, domain 1"/>
    <property type="match status" value="1"/>
</dbReference>
<reference evidence="5" key="1">
    <citation type="submission" date="2020-11" db="EMBL/GenBank/DDBJ databases">
        <authorList>
            <person name="Tran Van P."/>
        </authorList>
    </citation>
    <scope>NUCLEOTIDE SEQUENCE</scope>
</reference>
<keyword evidence="1" id="KW-0443">Lipid metabolism</keyword>
<dbReference type="EMBL" id="CAJPVJ010015369">
    <property type="protein sequence ID" value="CAG2175787.1"/>
    <property type="molecule type" value="Genomic_DNA"/>
</dbReference>
<dbReference type="Pfam" id="PF01633">
    <property type="entry name" value="Choline_kinase"/>
    <property type="match status" value="1"/>
</dbReference>
<dbReference type="GO" id="GO:0004305">
    <property type="term" value="F:ethanolamine kinase activity"/>
    <property type="evidence" value="ECO:0007669"/>
    <property type="project" value="TreeGrafter"/>
</dbReference>
<dbReference type="SUPFAM" id="SSF56112">
    <property type="entry name" value="Protein kinase-like (PK-like)"/>
    <property type="match status" value="1"/>
</dbReference>
<evidence type="ECO:0000256" key="1">
    <source>
        <dbReference type="ARBA" id="ARBA00023209"/>
    </source>
</evidence>
<dbReference type="AlphaFoldDB" id="A0A7R9MEA0"/>
<dbReference type="GO" id="GO:0004103">
    <property type="term" value="F:choline kinase activity"/>
    <property type="evidence" value="ECO:0007669"/>
    <property type="project" value="TreeGrafter"/>
</dbReference>
<dbReference type="PANTHER" id="PTHR22603">
    <property type="entry name" value="CHOLINE/ETHANOALAMINE KINASE"/>
    <property type="match status" value="1"/>
</dbReference>
<evidence type="ECO:0000313" key="6">
    <source>
        <dbReference type="Proteomes" id="UP000728032"/>
    </source>
</evidence>
<dbReference type="InterPro" id="IPR011009">
    <property type="entry name" value="Kinase-like_dom_sf"/>
</dbReference>
<evidence type="ECO:0000256" key="3">
    <source>
        <dbReference type="ARBA" id="ARBA00038211"/>
    </source>
</evidence>
<dbReference type="Gene3D" id="3.90.1200.10">
    <property type="match status" value="1"/>
</dbReference>
<feature type="non-terminal residue" evidence="5">
    <location>
        <position position="1"/>
    </location>
</feature>
<dbReference type="Proteomes" id="UP000728032">
    <property type="component" value="Unassembled WGS sequence"/>
</dbReference>
<gene>
    <name evidence="5" type="ORF">ONB1V03_LOCUS15222</name>
</gene>
<evidence type="ECO:0000256" key="2">
    <source>
        <dbReference type="ARBA" id="ARBA00023264"/>
    </source>
</evidence>